<proteinExistence type="predicted"/>
<dbReference type="HOGENOM" id="CLU_2331268_0_0_6"/>
<dbReference type="Pfam" id="PF20090">
    <property type="entry name" value="DUF6482"/>
    <property type="match status" value="1"/>
</dbReference>
<reference evidence="1 2" key="1">
    <citation type="submission" date="2014-11" db="EMBL/GenBank/DDBJ databases">
        <title>Complete Genome Sequence of Pseudoalteromonas sp. Strain OCN003 Isolated from Kaneohe Bay, Oahu, Hawaii.</title>
        <authorList>
            <person name="Beurmann S."/>
            <person name="Videau P."/>
            <person name="Ushijima B."/>
            <person name="Smith A.M."/>
            <person name="Aeby G.S."/>
            <person name="Callahan S.M."/>
            <person name="Belcaid M."/>
        </authorList>
    </citation>
    <scope>NUCLEOTIDE SEQUENCE [LARGE SCALE GENOMIC DNA]</scope>
    <source>
        <strain evidence="1 2">OCN003</strain>
    </source>
</reference>
<gene>
    <name evidence="1" type="ORF">OM33_02780</name>
</gene>
<evidence type="ECO:0000313" key="2">
    <source>
        <dbReference type="Proteomes" id="UP000030341"/>
    </source>
</evidence>
<dbReference type="EMBL" id="CP009888">
    <property type="protein sequence ID" value="AIY64195.1"/>
    <property type="molecule type" value="Genomic_DNA"/>
</dbReference>
<keyword evidence="2" id="KW-1185">Reference proteome</keyword>
<accession>A0A0A7EC15</accession>
<dbReference type="Proteomes" id="UP000030341">
    <property type="component" value="Chromosome 1"/>
</dbReference>
<dbReference type="InterPro" id="IPR045508">
    <property type="entry name" value="DUF6482"/>
</dbReference>
<dbReference type="OrthoDB" id="6266681at2"/>
<dbReference type="RefSeq" id="WP_038638476.1">
    <property type="nucleotide sequence ID" value="NZ_CP009888.1"/>
</dbReference>
<sequence>MRLAEFKSQIERHSLVPTIFGYADANHYLVGAEDEEGNFYSLSDDNDNVKVFNSMFEAETCLKSLGFTSANLHFQTAYDEMIGNDKSNDTRITINLAER</sequence>
<name>A0A0A7EC15_9GAMM</name>
<organism evidence="1 2">
    <name type="scientific">Pseudoalteromonas piratica</name>
    <dbReference type="NCBI Taxonomy" id="1348114"/>
    <lineage>
        <taxon>Bacteria</taxon>
        <taxon>Pseudomonadati</taxon>
        <taxon>Pseudomonadota</taxon>
        <taxon>Gammaproteobacteria</taxon>
        <taxon>Alteromonadales</taxon>
        <taxon>Pseudoalteromonadaceae</taxon>
        <taxon>Pseudoalteromonas</taxon>
    </lineage>
</organism>
<protein>
    <submittedName>
        <fullName evidence="1">Uncharacterized protein</fullName>
    </submittedName>
</protein>
<evidence type="ECO:0000313" key="1">
    <source>
        <dbReference type="EMBL" id="AIY64195.1"/>
    </source>
</evidence>
<dbReference type="AlphaFoldDB" id="A0A0A7EC15"/>
<dbReference type="KEGG" id="pseo:OM33_02780"/>
<dbReference type="eggNOG" id="ENOG503391U">
    <property type="taxonomic scope" value="Bacteria"/>
</dbReference>